<dbReference type="HOGENOM" id="CLU_051869_1_1_1"/>
<dbReference type="PANTHER" id="PTHR31977">
    <property type="entry name" value="UPF0696 PROTEIN C11ORF68"/>
    <property type="match status" value="1"/>
</dbReference>
<evidence type="ECO:0000313" key="2">
    <source>
        <dbReference type="EMBL" id="ELU16100.1"/>
    </source>
</evidence>
<comment type="similarity">
    <text evidence="1">Belongs to the UPF0696 family.</text>
</comment>
<evidence type="ECO:0008006" key="5">
    <source>
        <dbReference type="Google" id="ProtNLM"/>
    </source>
</evidence>
<dbReference type="EMBL" id="AMQN01017644">
    <property type="status" value="NOT_ANNOTATED_CDS"/>
    <property type="molecule type" value="Genomic_DNA"/>
</dbReference>
<reference evidence="2 4" key="2">
    <citation type="journal article" date="2013" name="Nature">
        <title>Insights into bilaterian evolution from three spiralian genomes.</title>
        <authorList>
            <person name="Simakov O."/>
            <person name="Marletaz F."/>
            <person name="Cho S.J."/>
            <person name="Edsinger-Gonzales E."/>
            <person name="Havlak P."/>
            <person name="Hellsten U."/>
            <person name="Kuo D.H."/>
            <person name="Larsson T."/>
            <person name="Lv J."/>
            <person name="Arendt D."/>
            <person name="Savage R."/>
            <person name="Osoegawa K."/>
            <person name="de Jong P."/>
            <person name="Grimwood J."/>
            <person name="Chapman J.A."/>
            <person name="Shapiro H."/>
            <person name="Aerts A."/>
            <person name="Otillar R.P."/>
            <person name="Terry A.Y."/>
            <person name="Boore J.L."/>
            <person name="Grigoriev I.V."/>
            <person name="Lindberg D.R."/>
            <person name="Seaver E.C."/>
            <person name="Weisblat D.A."/>
            <person name="Putnam N.H."/>
            <person name="Rokhsar D.S."/>
        </authorList>
    </citation>
    <scope>NUCLEOTIDE SEQUENCE</scope>
    <source>
        <strain evidence="2 4">I ESC-2004</strain>
    </source>
</reference>
<reference evidence="3" key="3">
    <citation type="submission" date="2015-06" db="UniProtKB">
        <authorList>
            <consortium name="EnsemblMetazoa"/>
        </authorList>
    </citation>
    <scope>IDENTIFICATION</scope>
</reference>
<keyword evidence="4" id="KW-1185">Reference proteome</keyword>
<reference evidence="4" key="1">
    <citation type="submission" date="2012-12" db="EMBL/GenBank/DDBJ databases">
        <authorList>
            <person name="Hellsten U."/>
            <person name="Grimwood J."/>
            <person name="Chapman J.A."/>
            <person name="Shapiro H."/>
            <person name="Aerts A."/>
            <person name="Otillar R.P."/>
            <person name="Terry A.Y."/>
            <person name="Boore J.L."/>
            <person name="Simakov O."/>
            <person name="Marletaz F."/>
            <person name="Cho S.-J."/>
            <person name="Edsinger-Gonzales E."/>
            <person name="Havlak P."/>
            <person name="Kuo D.-H."/>
            <person name="Larsson T."/>
            <person name="Lv J."/>
            <person name="Arendt D."/>
            <person name="Savage R."/>
            <person name="Osoegawa K."/>
            <person name="de Jong P."/>
            <person name="Lindberg D.R."/>
            <person name="Seaver E.C."/>
            <person name="Weisblat D.A."/>
            <person name="Putnam N.H."/>
            <person name="Grigoriev I.V."/>
            <person name="Rokhsar D.S."/>
        </authorList>
    </citation>
    <scope>NUCLEOTIDE SEQUENCE</scope>
    <source>
        <strain evidence="4">I ESC-2004</strain>
    </source>
</reference>
<dbReference type="PANTHER" id="PTHR31977:SF1">
    <property type="entry name" value="UPF0696 PROTEIN C11ORF68"/>
    <property type="match status" value="1"/>
</dbReference>
<dbReference type="Proteomes" id="UP000014760">
    <property type="component" value="Unassembled WGS sequence"/>
</dbReference>
<dbReference type="Pfam" id="PF08939">
    <property type="entry name" value="Bles03"/>
    <property type="match status" value="1"/>
</dbReference>
<dbReference type="SUPFAM" id="SSF55418">
    <property type="entry name" value="eIF4e-like"/>
    <property type="match status" value="1"/>
</dbReference>
<name>R7VJP8_CAPTE</name>
<protein>
    <recommendedName>
        <fullName evidence="5">DUF1917 domain-containing protein</fullName>
    </recommendedName>
</protein>
<sequence>MASHPGWYTFLPHHDLQLFLSRHKPSEITNPNMFWVCVSNVHSKPIPEYDEQVTHLMWSQLQKKTDSITLDDIKELATAVGFTQGKWQLTEKSRNVDDLWSTVAEATHGGQLGSMSKVSTKSSATGSSGQLHIICVYTQDFTEAEDVCRVERELRNLGVKGKLVYKPDIFNELGIYFKNPWNISHILYQT</sequence>
<dbReference type="EnsemblMetazoa" id="CapteT224745">
    <property type="protein sequence ID" value="CapteP224745"/>
    <property type="gene ID" value="CapteG224745"/>
</dbReference>
<organism evidence="2">
    <name type="scientific">Capitella teleta</name>
    <name type="common">Polychaete worm</name>
    <dbReference type="NCBI Taxonomy" id="283909"/>
    <lineage>
        <taxon>Eukaryota</taxon>
        <taxon>Metazoa</taxon>
        <taxon>Spiralia</taxon>
        <taxon>Lophotrochozoa</taxon>
        <taxon>Annelida</taxon>
        <taxon>Polychaeta</taxon>
        <taxon>Sedentaria</taxon>
        <taxon>Scolecida</taxon>
        <taxon>Capitellidae</taxon>
        <taxon>Capitella</taxon>
    </lineage>
</organism>
<dbReference type="OrthoDB" id="10067381at2759"/>
<dbReference type="AlphaFoldDB" id="R7VJP8"/>
<evidence type="ECO:0000313" key="4">
    <source>
        <dbReference type="Proteomes" id="UP000014760"/>
    </source>
</evidence>
<evidence type="ECO:0000256" key="1">
    <source>
        <dbReference type="ARBA" id="ARBA00010568"/>
    </source>
</evidence>
<dbReference type="Gene3D" id="3.30.760.10">
    <property type="entry name" value="RNA Cap, Translation Initiation Factor Eif4e"/>
    <property type="match status" value="1"/>
</dbReference>
<dbReference type="InterPro" id="IPR023398">
    <property type="entry name" value="TIF_eIF4e-like"/>
</dbReference>
<proteinExistence type="inferred from homology"/>
<dbReference type="InterPro" id="IPR015034">
    <property type="entry name" value="Bles03"/>
</dbReference>
<accession>R7VJP8</accession>
<gene>
    <name evidence="2" type="ORF">CAPTEDRAFT_224745</name>
</gene>
<dbReference type="OMA" id="WIAIYGP"/>
<evidence type="ECO:0000313" key="3">
    <source>
        <dbReference type="EnsemblMetazoa" id="CapteP224745"/>
    </source>
</evidence>
<dbReference type="EMBL" id="KB293338">
    <property type="protein sequence ID" value="ELU16100.1"/>
    <property type="molecule type" value="Genomic_DNA"/>
</dbReference>